<dbReference type="Gene3D" id="1.20.58.340">
    <property type="entry name" value="Magnesium transport protein CorA, transmembrane region"/>
    <property type="match status" value="1"/>
</dbReference>
<dbReference type="Pfam" id="PF01544">
    <property type="entry name" value="CorA"/>
    <property type="match status" value="1"/>
</dbReference>
<evidence type="ECO:0000256" key="4">
    <source>
        <dbReference type="ARBA" id="ARBA00023136"/>
    </source>
</evidence>
<dbReference type="Proteomes" id="UP001590951">
    <property type="component" value="Unassembled WGS sequence"/>
</dbReference>
<feature type="compositionally biased region" description="Polar residues" evidence="5">
    <location>
        <begin position="9"/>
        <end position="22"/>
    </location>
</feature>
<organism evidence="7 8">
    <name type="scientific">Lepraria finkii</name>
    <dbReference type="NCBI Taxonomy" id="1340010"/>
    <lineage>
        <taxon>Eukaryota</taxon>
        <taxon>Fungi</taxon>
        <taxon>Dikarya</taxon>
        <taxon>Ascomycota</taxon>
        <taxon>Pezizomycotina</taxon>
        <taxon>Lecanoromycetes</taxon>
        <taxon>OSLEUM clade</taxon>
        <taxon>Lecanoromycetidae</taxon>
        <taxon>Lecanorales</taxon>
        <taxon>Lecanorineae</taxon>
        <taxon>Stereocaulaceae</taxon>
        <taxon>Lepraria</taxon>
    </lineage>
</organism>
<dbReference type="InterPro" id="IPR045863">
    <property type="entry name" value="CorA_TM1_TM2"/>
</dbReference>
<evidence type="ECO:0000256" key="6">
    <source>
        <dbReference type="SAM" id="Phobius"/>
    </source>
</evidence>
<evidence type="ECO:0000256" key="1">
    <source>
        <dbReference type="ARBA" id="ARBA00004141"/>
    </source>
</evidence>
<dbReference type="SUPFAM" id="SSF144083">
    <property type="entry name" value="Magnesium transport protein CorA, transmembrane region"/>
    <property type="match status" value="1"/>
</dbReference>
<dbReference type="EMBL" id="JBHFEH010000012">
    <property type="protein sequence ID" value="KAL2055124.1"/>
    <property type="molecule type" value="Genomic_DNA"/>
</dbReference>
<keyword evidence="2 6" id="KW-0812">Transmembrane</keyword>
<dbReference type="InterPro" id="IPR002523">
    <property type="entry name" value="MgTranspt_CorA/ZnTranspt_ZntB"/>
</dbReference>
<keyword evidence="8" id="KW-1185">Reference proteome</keyword>
<name>A0ABR4BB88_9LECA</name>
<sequence>MMSSPSSSNEGSTQKWVSRSQTYGQDHETLNGFIQSIRRKPMEVEIAEVRPTDAEKVVRKRFSDIPSLRDYFCREVNEGQKLRTVSVNKLSGDLVKLLGAKFDMDYETWTSRLYPSDREYFACPLEERGPEKFSHFHLACVDFFRASASTPAMFLENRKISRTVRLMRFLDQKGKDQRRVYVIRRVSGHLRIDGHLWTFLFFCEPFQDFEKTGYRQDIPGNAMLPLSEWVTKAINEETPQQHLDRLGFDGYGLIVKVLRDIKTSWKLLLGDMEDFLEDFMESFDDAKMLKVAPQIHREFLLNVHFFQRQITYHQRYVSYLINHAQDNRHIYPTRFKSEMSQEHDALMVLNSRLKAVIDHTTAALEMILNLTSIKQAQLSGDILKLQRQDAAHSYFQGQTLKSLTILNVLYLPPSFVATVYGMNTKATQGTKLWTFVLIAFFLTFVTMVLAYAAFILEERKRSRSDQSDNASESTIQESAKYQRWTFPFAMRKIRKKGPPVEC</sequence>
<evidence type="ECO:0000313" key="8">
    <source>
        <dbReference type="Proteomes" id="UP001590951"/>
    </source>
</evidence>
<accession>A0ABR4BB88</accession>
<protein>
    <submittedName>
        <fullName evidence="7">Uncharacterized protein</fullName>
    </submittedName>
</protein>
<feature type="region of interest" description="Disordered" evidence="5">
    <location>
        <begin position="1"/>
        <end position="22"/>
    </location>
</feature>
<evidence type="ECO:0000256" key="3">
    <source>
        <dbReference type="ARBA" id="ARBA00022989"/>
    </source>
</evidence>
<feature type="transmembrane region" description="Helical" evidence="6">
    <location>
        <begin position="432"/>
        <end position="456"/>
    </location>
</feature>
<proteinExistence type="predicted"/>
<evidence type="ECO:0000313" key="7">
    <source>
        <dbReference type="EMBL" id="KAL2055124.1"/>
    </source>
</evidence>
<evidence type="ECO:0000256" key="2">
    <source>
        <dbReference type="ARBA" id="ARBA00022692"/>
    </source>
</evidence>
<reference evidence="7 8" key="1">
    <citation type="submission" date="2024-09" db="EMBL/GenBank/DDBJ databases">
        <title>Rethinking Asexuality: The Enigmatic Case of Functional Sexual Genes in Lepraria (Stereocaulaceae).</title>
        <authorList>
            <person name="Doellman M."/>
            <person name="Sun Y."/>
            <person name="Barcenas-Pena A."/>
            <person name="Lumbsch H.T."/>
            <person name="Grewe F."/>
        </authorList>
    </citation>
    <scope>NUCLEOTIDE SEQUENCE [LARGE SCALE GENOMIC DNA]</scope>
    <source>
        <strain evidence="7 8">Grewe 0041</strain>
    </source>
</reference>
<keyword evidence="3 6" id="KW-1133">Transmembrane helix</keyword>
<evidence type="ECO:0000256" key="5">
    <source>
        <dbReference type="SAM" id="MobiDB-lite"/>
    </source>
</evidence>
<keyword evidence="4 6" id="KW-0472">Membrane</keyword>
<comment type="caution">
    <text evidence="7">The sequence shown here is derived from an EMBL/GenBank/DDBJ whole genome shotgun (WGS) entry which is preliminary data.</text>
</comment>
<comment type="subcellular location">
    <subcellularLocation>
        <location evidence="1">Membrane</location>
        <topology evidence="1">Multi-pass membrane protein</topology>
    </subcellularLocation>
</comment>
<gene>
    <name evidence="7" type="ORF">ABVK25_004462</name>
</gene>